<dbReference type="EMBL" id="BJCC01000019">
    <property type="protein sequence ID" value="GCF94486.1"/>
    <property type="molecule type" value="Genomic_DNA"/>
</dbReference>
<reference evidence="2" key="1">
    <citation type="submission" date="2019-02" db="EMBL/GenBank/DDBJ databases">
        <title>Draft genome sequence of Enterococcus sp. Gos25-1.</title>
        <authorList>
            <person name="Tanaka N."/>
            <person name="Shiwa Y."/>
            <person name="Fujita N."/>
        </authorList>
    </citation>
    <scope>NUCLEOTIDE SEQUENCE [LARGE SCALE GENOMIC DNA]</scope>
    <source>
        <strain evidence="2">Gos25-1</strain>
    </source>
</reference>
<accession>A0A4P5PA35</accession>
<dbReference type="RefSeq" id="WP_146622910.1">
    <property type="nucleotide sequence ID" value="NZ_BJCC01000019.1"/>
</dbReference>
<name>A0A4P5PA35_9ENTE</name>
<dbReference type="Proteomes" id="UP000290567">
    <property type="component" value="Unassembled WGS sequence"/>
</dbReference>
<dbReference type="OrthoDB" id="2194965at2"/>
<keyword evidence="2" id="KW-1185">Reference proteome</keyword>
<protein>
    <submittedName>
        <fullName evidence="1">Uncharacterized protein</fullName>
    </submittedName>
</protein>
<evidence type="ECO:0000313" key="1">
    <source>
        <dbReference type="EMBL" id="GCF94486.1"/>
    </source>
</evidence>
<comment type="caution">
    <text evidence="1">The sequence shown here is derived from an EMBL/GenBank/DDBJ whole genome shotgun (WGS) entry which is preliminary data.</text>
</comment>
<gene>
    <name evidence="1" type="ORF">NRIC_23770</name>
</gene>
<sequence length="95" mass="10768">METINQLNVGQLKAFMKKLEENKAINDETKIFLDTGWDSLQEVLSDALSVEGAQTFQIQDPLNEEVFLGYTLTEKAEKMQASGDIEKVVVIRNLY</sequence>
<organism evidence="1 2">
    <name type="scientific">Enterococcus florum</name>
    <dbReference type="NCBI Taxonomy" id="2480627"/>
    <lineage>
        <taxon>Bacteria</taxon>
        <taxon>Bacillati</taxon>
        <taxon>Bacillota</taxon>
        <taxon>Bacilli</taxon>
        <taxon>Lactobacillales</taxon>
        <taxon>Enterococcaceae</taxon>
        <taxon>Enterococcus</taxon>
    </lineage>
</organism>
<dbReference type="AlphaFoldDB" id="A0A4P5PA35"/>
<evidence type="ECO:0000313" key="2">
    <source>
        <dbReference type="Proteomes" id="UP000290567"/>
    </source>
</evidence>
<proteinExistence type="predicted"/>